<sequence>MASRGNIGQPIDEAFRRPIGCAVVQRRRSEGQGWVASTPTIGEKKRGPR</sequence>
<dbReference type="EMBL" id="QOQW01000017">
    <property type="protein sequence ID" value="RCK78972.1"/>
    <property type="molecule type" value="Genomic_DNA"/>
</dbReference>
<proteinExistence type="predicted"/>
<evidence type="ECO:0000313" key="2">
    <source>
        <dbReference type="EMBL" id="RCK78972.1"/>
    </source>
</evidence>
<dbReference type="AlphaFoldDB" id="A0A367ZNL5"/>
<accession>A0A367ZNL5</accession>
<gene>
    <name evidence="2" type="ORF">OZSIB_0523</name>
</gene>
<evidence type="ECO:0000256" key="1">
    <source>
        <dbReference type="SAM" id="MobiDB-lite"/>
    </source>
</evidence>
<feature type="region of interest" description="Disordered" evidence="1">
    <location>
        <begin position="27"/>
        <end position="49"/>
    </location>
</feature>
<name>A0A367ZNL5_9BACT</name>
<organism evidence="2 3">
    <name type="scientific">Candidatus Ozemobacter sibiricus</name>
    <dbReference type="NCBI Taxonomy" id="2268124"/>
    <lineage>
        <taxon>Bacteria</taxon>
        <taxon>Candidatus Ozemobacteria</taxon>
        <taxon>Candidatus Ozemobacterales</taxon>
        <taxon>Candidatus Ozemobacteraceae</taxon>
        <taxon>Candidatus Ozemobacter</taxon>
    </lineage>
</organism>
<dbReference type="Proteomes" id="UP000252355">
    <property type="component" value="Unassembled WGS sequence"/>
</dbReference>
<protein>
    <submittedName>
        <fullName evidence="2">Uncharacterized protein</fullName>
    </submittedName>
</protein>
<comment type="caution">
    <text evidence="2">The sequence shown here is derived from an EMBL/GenBank/DDBJ whole genome shotgun (WGS) entry which is preliminary data.</text>
</comment>
<reference evidence="2 3" key="1">
    <citation type="submission" date="2018-05" db="EMBL/GenBank/DDBJ databases">
        <title>A metagenomic window into the 2 km-deep terrestrial subsurface aquifer revealed taxonomically and functionally diverse microbial community comprising novel uncultured bacterial lineages.</title>
        <authorList>
            <person name="Kadnikov V.V."/>
            <person name="Mardanov A.V."/>
            <person name="Beletsky A.V."/>
            <person name="Banks D."/>
            <person name="Pimenov N.V."/>
            <person name="Frank Y.A."/>
            <person name="Karnachuk O.V."/>
            <person name="Ravin N.V."/>
        </authorList>
    </citation>
    <scope>NUCLEOTIDE SEQUENCE [LARGE SCALE GENOMIC DNA]</scope>
    <source>
        <strain evidence="2">BY5</strain>
    </source>
</reference>
<evidence type="ECO:0000313" key="3">
    <source>
        <dbReference type="Proteomes" id="UP000252355"/>
    </source>
</evidence>